<sequence>MSGETSKTDWNKIFKKNKQYMKTKNQMKSKIEDKRLSQMGLDKNLSTLFSRILKQQEEIQKKLVDPPVGVSHPPLEIEHPPANQFIIWSHNDIIRHFSNPSPDLPKSIKPIVDNEGLMFNRFRIRFNENAPQVRILTKPFIYTLIEGLIDLMNGPETNRSKEGDRHIKAINENDEYIFDNMMPRDSSSRESSISSGEGITFLSDDPEQLLNRLNIIIEAIKHVHQSNFNEIRAILKKIIRKRNHR</sequence>
<evidence type="ECO:0000313" key="2">
    <source>
        <dbReference type="Proteomes" id="UP000030746"/>
    </source>
</evidence>
<name>V4AD51_LOTGI</name>
<proteinExistence type="predicted"/>
<dbReference type="HOGENOM" id="CLU_049085_3_1_1"/>
<dbReference type="AlphaFoldDB" id="V4AD51"/>
<reference evidence="1 2" key="1">
    <citation type="journal article" date="2013" name="Nature">
        <title>Insights into bilaterian evolution from three spiralian genomes.</title>
        <authorList>
            <person name="Simakov O."/>
            <person name="Marletaz F."/>
            <person name="Cho S.J."/>
            <person name="Edsinger-Gonzales E."/>
            <person name="Havlak P."/>
            <person name="Hellsten U."/>
            <person name="Kuo D.H."/>
            <person name="Larsson T."/>
            <person name="Lv J."/>
            <person name="Arendt D."/>
            <person name="Savage R."/>
            <person name="Osoegawa K."/>
            <person name="de Jong P."/>
            <person name="Grimwood J."/>
            <person name="Chapman J.A."/>
            <person name="Shapiro H."/>
            <person name="Aerts A."/>
            <person name="Otillar R.P."/>
            <person name="Terry A.Y."/>
            <person name="Boore J.L."/>
            <person name="Grigoriev I.V."/>
            <person name="Lindberg D.R."/>
            <person name="Seaver E.C."/>
            <person name="Weisblat D.A."/>
            <person name="Putnam N.H."/>
            <person name="Rokhsar D.S."/>
        </authorList>
    </citation>
    <scope>NUCLEOTIDE SEQUENCE [LARGE SCALE GENOMIC DNA]</scope>
</reference>
<dbReference type="EMBL" id="KB201750">
    <property type="protein sequence ID" value="ESO94782.1"/>
    <property type="molecule type" value="Genomic_DNA"/>
</dbReference>
<dbReference type="GeneID" id="20238594"/>
<dbReference type="RefSeq" id="XP_009054523.1">
    <property type="nucleotide sequence ID" value="XM_009056275.1"/>
</dbReference>
<dbReference type="CTD" id="20238594"/>
<dbReference type="KEGG" id="lgi:LOTGIDRAFT_161033"/>
<dbReference type="Proteomes" id="UP000030746">
    <property type="component" value="Unassembled WGS sequence"/>
</dbReference>
<protein>
    <submittedName>
        <fullName evidence="1">Uncharacterized protein</fullName>
    </submittedName>
</protein>
<accession>V4AD51</accession>
<keyword evidence="2" id="KW-1185">Reference proteome</keyword>
<evidence type="ECO:0000313" key="1">
    <source>
        <dbReference type="EMBL" id="ESO94782.1"/>
    </source>
</evidence>
<gene>
    <name evidence="1" type="ORF">LOTGIDRAFT_161033</name>
</gene>
<organism evidence="1 2">
    <name type="scientific">Lottia gigantea</name>
    <name type="common">Giant owl limpet</name>
    <dbReference type="NCBI Taxonomy" id="225164"/>
    <lineage>
        <taxon>Eukaryota</taxon>
        <taxon>Metazoa</taxon>
        <taxon>Spiralia</taxon>
        <taxon>Lophotrochozoa</taxon>
        <taxon>Mollusca</taxon>
        <taxon>Gastropoda</taxon>
        <taxon>Patellogastropoda</taxon>
        <taxon>Lottioidea</taxon>
        <taxon>Lottiidae</taxon>
        <taxon>Lottia</taxon>
    </lineage>
</organism>